<evidence type="ECO:0000256" key="1">
    <source>
        <dbReference type="ARBA" id="ARBA00003474"/>
    </source>
</evidence>
<dbReference type="InterPro" id="IPR001623">
    <property type="entry name" value="DnaJ_domain"/>
</dbReference>
<organism evidence="9 10">
    <name type="scientific">Glomus cerebriforme</name>
    <dbReference type="NCBI Taxonomy" id="658196"/>
    <lineage>
        <taxon>Eukaryota</taxon>
        <taxon>Fungi</taxon>
        <taxon>Fungi incertae sedis</taxon>
        <taxon>Mucoromycota</taxon>
        <taxon>Glomeromycotina</taxon>
        <taxon>Glomeromycetes</taxon>
        <taxon>Glomerales</taxon>
        <taxon>Glomeraceae</taxon>
        <taxon>Glomus</taxon>
    </lineage>
</organism>
<dbReference type="Gene3D" id="3.10.660.10">
    <property type="entry name" value="DPH Zinc finger"/>
    <property type="match status" value="1"/>
</dbReference>
<comment type="caution">
    <text evidence="9">The sequence shown here is derived from an EMBL/GenBank/DDBJ whole genome shotgun (WGS) entry which is preliminary data.</text>
</comment>
<evidence type="ECO:0000256" key="3">
    <source>
        <dbReference type="ARBA" id="ARBA00021797"/>
    </source>
</evidence>
<evidence type="ECO:0000313" key="10">
    <source>
        <dbReference type="Proteomes" id="UP000265703"/>
    </source>
</evidence>
<dbReference type="OrthoDB" id="445556at2759"/>
<dbReference type="UniPathway" id="UPA00559"/>
<evidence type="ECO:0000256" key="2">
    <source>
        <dbReference type="ARBA" id="ARBA00006169"/>
    </source>
</evidence>
<evidence type="ECO:0000256" key="5">
    <source>
        <dbReference type="ARBA" id="ARBA00022833"/>
    </source>
</evidence>
<accession>A0A397SUE8</accession>
<dbReference type="InterPro" id="IPR036671">
    <property type="entry name" value="DPH_MB_sf"/>
</dbReference>
<comment type="function">
    <text evidence="1">Required for the first step of diphthamide biosynthesis, the transfer of 3-amino-3-carboxypropyl from S-adenosyl-L-methionine to a histidine residue. Diphthamide is a post-translational modification of histidine which occurs in elongation factor 2.</text>
</comment>
<dbReference type="SUPFAM" id="SSF144217">
    <property type="entry name" value="CSL zinc finger"/>
    <property type="match status" value="1"/>
</dbReference>
<dbReference type="GO" id="GO:0001671">
    <property type="term" value="F:ATPase activator activity"/>
    <property type="evidence" value="ECO:0007669"/>
    <property type="project" value="TreeGrafter"/>
</dbReference>
<name>A0A397SUE8_9GLOM</name>
<dbReference type="GO" id="GO:0008198">
    <property type="term" value="F:ferrous iron binding"/>
    <property type="evidence" value="ECO:0007669"/>
    <property type="project" value="TreeGrafter"/>
</dbReference>
<feature type="domain" description="J" evidence="7">
    <location>
        <begin position="14"/>
        <end position="91"/>
    </location>
</feature>
<dbReference type="EMBL" id="QKYT01000274">
    <property type="protein sequence ID" value="RIA88216.1"/>
    <property type="molecule type" value="Genomic_DNA"/>
</dbReference>
<proteinExistence type="inferred from homology"/>
<dbReference type="AlphaFoldDB" id="A0A397SUE8"/>
<protein>
    <recommendedName>
        <fullName evidence="3">Diphthamide biosynthesis protein 4</fullName>
    </recommendedName>
</protein>
<keyword evidence="4" id="KW-0479">Metal-binding</keyword>
<dbReference type="Gene3D" id="1.10.287.110">
    <property type="entry name" value="DnaJ domain"/>
    <property type="match status" value="1"/>
</dbReference>
<dbReference type="Proteomes" id="UP000265703">
    <property type="component" value="Unassembled WGS sequence"/>
</dbReference>
<dbReference type="GO" id="GO:0017183">
    <property type="term" value="P:protein histidyl modification to diphthamide"/>
    <property type="evidence" value="ECO:0007669"/>
    <property type="project" value="UniProtKB-UniPathway"/>
</dbReference>
<dbReference type="PROSITE" id="PS51074">
    <property type="entry name" value="DPH_MB"/>
    <property type="match status" value="1"/>
</dbReference>
<dbReference type="PANTHER" id="PTHR45255">
    <property type="entry name" value="DNAJ HOMOLOG SUBFAMILY C MEMBER 24"/>
    <property type="match status" value="1"/>
</dbReference>
<sequence length="162" mass="18897">MDNFNRREVTTSPTYYEILEVSDENVSIEQIKQQYQKLLLLHHPDKAGFIMNNVDECVKSNDNKESKVEFIIEAWKVLKDPESRKIYDDKLTAMRLKQDGIYNADIDLDDMEYNEETKLYSLPCRCSGNYIITEQDLEKGANITGCTNCSLKIHVLYEIIDE</sequence>
<evidence type="ECO:0000259" key="8">
    <source>
        <dbReference type="PROSITE" id="PS51074"/>
    </source>
</evidence>
<reference evidence="9 10" key="1">
    <citation type="submission" date="2018-06" db="EMBL/GenBank/DDBJ databases">
        <title>Comparative genomics reveals the genomic features of Rhizophagus irregularis, R. cerebriforme, R. diaphanum and Gigaspora rosea, and their symbiotic lifestyle signature.</title>
        <authorList>
            <person name="Morin E."/>
            <person name="San Clemente H."/>
            <person name="Chen E.C.H."/>
            <person name="De La Providencia I."/>
            <person name="Hainaut M."/>
            <person name="Kuo A."/>
            <person name="Kohler A."/>
            <person name="Murat C."/>
            <person name="Tang N."/>
            <person name="Roy S."/>
            <person name="Loubradou J."/>
            <person name="Henrissat B."/>
            <person name="Grigoriev I.V."/>
            <person name="Corradi N."/>
            <person name="Roux C."/>
            <person name="Martin F.M."/>
        </authorList>
    </citation>
    <scope>NUCLEOTIDE SEQUENCE [LARGE SCALE GENOMIC DNA]</scope>
    <source>
        <strain evidence="9 10">DAOM 227022</strain>
    </source>
</reference>
<dbReference type="PANTHER" id="PTHR45255:SF1">
    <property type="entry name" value="DNAJ HOMOLOG SUBFAMILY C MEMBER 24"/>
    <property type="match status" value="1"/>
</dbReference>
<dbReference type="Pfam" id="PF05207">
    <property type="entry name" value="Zn_ribbon_CSL"/>
    <property type="match status" value="1"/>
</dbReference>
<dbReference type="STRING" id="658196.A0A397SUE8"/>
<evidence type="ECO:0000256" key="6">
    <source>
        <dbReference type="ARBA" id="ARBA00023004"/>
    </source>
</evidence>
<gene>
    <name evidence="9" type="ORF">C1645_775532</name>
</gene>
<dbReference type="CDD" id="cd06257">
    <property type="entry name" value="DnaJ"/>
    <property type="match status" value="1"/>
</dbReference>
<keyword evidence="5" id="KW-0862">Zinc</keyword>
<dbReference type="InterPro" id="IPR007872">
    <property type="entry name" value="DPH_MB_dom"/>
</dbReference>
<dbReference type="Pfam" id="PF00226">
    <property type="entry name" value="DnaJ"/>
    <property type="match status" value="1"/>
</dbReference>
<evidence type="ECO:0000259" key="7">
    <source>
        <dbReference type="PROSITE" id="PS50076"/>
    </source>
</evidence>
<dbReference type="InterPro" id="IPR036869">
    <property type="entry name" value="J_dom_sf"/>
</dbReference>
<dbReference type="SMART" id="SM00271">
    <property type="entry name" value="DnaJ"/>
    <property type="match status" value="1"/>
</dbReference>
<dbReference type="SUPFAM" id="SSF46565">
    <property type="entry name" value="Chaperone J-domain"/>
    <property type="match status" value="1"/>
</dbReference>
<evidence type="ECO:0000313" key="9">
    <source>
        <dbReference type="EMBL" id="RIA88216.1"/>
    </source>
</evidence>
<evidence type="ECO:0000256" key="4">
    <source>
        <dbReference type="ARBA" id="ARBA00022723"/>
    </source>
</evidence>
<feature type="domain" description="DPH-type MB" evidence="8">
    <location>
        <begin position="102"/>
        <end position="158"/>
    </location>
</feature>
<keyword evidence="10" id="KW-1185">Reference proteome</keyword>
<dbReference type="PROSITE" id="PS50076">
    <property type="entry name" value="DNAJ_2"/>
    <property type="match status" value="1"/>
</dbReference>
<comment type="similarity">
    <text evidence="2">Belongs to the DPH4 family.</text>
</comment>
<keyword evidence="6" id="KW-0408">Iron</keyword>